<evidence type="ECO:0000313" key="3">
    <source>
        <dbReference type="Proteomes" id="UP000214603"/>
    </source>
</evidence>
<comment type="similarity">
    <text evidence="1">Belongs to the UPF0065 (bug) family.</text>
</comment>
<dbReference type="SUPFAM" id="SSF53850">
    <property type="entry name" value="Periplasmic binding protein-like II"/>
    <property type="match status" value="1"/>
</dbReference>
<proteinExistence type="inferred from homology"/>
<name>A0A225MF00_9BURK</name>
<dbReference type="Proteomes" id="UP000214603">
    <property type="component" value="Unassembled WGS sequence"/>
</dbReference>
<dbReference type="Gene3D" id="3.40.190.150">
    <property type="entry name" value="Bordetella uptake gene, domain 1"/>
    <property type="match status" value="1"/>
</dbReference>
<evidence type="ECO:0000313" key="2">
    <source>
        <dbReference type="EMBL" id="OWT57549.1"/>
    </source>
</evidence>
<accession>A0A225MF00</accession>
<protein>
    <submittedName>
        <fullName evidence="2">ABC transporter substrate-binding protein</fullName>
    </submittedName>
</protein>
<dbReference type="OrthoDB" id="8678477at2"/>
<dbReference type="EMBL" id="NJIH01000009">
    <property type="protein sequence ID" value="OWT57549.1"/>
    <property type="molecule type" value="Genomic_DNA"/>
</dbReference>
<dbReference type="CDD" id="cd13578">
    <property type="entry name" value="PBP2_Bug27"/>
    <property type="match status" value="1"/>
</dbReference>
<dbReference type="Pfam" id="PF03401">
    <property type="entry name" value="TctC"/>
    <property type="match status" value="1"/>
</dbReference>
<reference evidence="3" key="1">
    <citation type="submission" date="2017-06" db="EMBL/GenBank/DDBJ databases">
        <title>Herbaspirillum phytohormonus sp. nov., isolated from the root nodule of Robinia pseudoacacia in lead-zinc mine.</title>
        <authorList>
            <person name="Fan M."/>
            <person name="Lin Y."/>
        </authorList>
    </citation>
    <scope>NUCLEOTIDE SEQUENCE [LARGE SCALE GENOMIC DNA]</scope>
    <source>
        <strain evidence="3">SC-089</strain>
    </source>
</reference>
<keyword evidence="3" id="KW-1185">Reference proteome</keyword>
<dbReference type="Gene3D" id="3.40.190.10">
    <property type="entry name" value="Periplasmic binding protein-like II"/>
    <property type="match status" value="1"/>
</dbReference>
<dbReference type="PANTHER" id="PTHR42928">
    <property type="entry name" value="TRICARBOXYLATE-BINDING PROTEIN"/>
    <property type="match status" value="1"/>
</dbReference>
<dbReference type="InterPro" id="IPR005064">
    <property type="entry name" value="BUG"/>
</dbReference>
<gene>
    <name evidence="2" type="ORF">CEY11_16740</name>
</gene>
<comment type="caution">
    <text evidence="2">The sequence shown here is derived from an EMBL/GenBank/DDBJ whole genome shotgun (WGS) entry which is preliminary data.</text>
</comment>
<organism evidence="2 3">
    <name type="scientific">Candidimonas nitroreducens</name>
    <dbReference type="NCBI Taxonomy" id="683354"/>
    <lineage>
        <taxon>Bacteria</taxon>
        <taxon>Pseudomonadati</taxon>
        <taxon>Pseudomonadota</taxon>
        <taxon>Betaproteobacteria</taxon>
        <taxon>Burkholderiales</taxon>
        <taxon>Alcaligenaceae</taxon>
        <taxon>Candidimonas</taxon>
    </lineage>
</organism>
<evidence type="ECO:0000256" key="1">
    <source>
        <dbReference type="ARBA" id="ARBA00006987"/>
    </source>
</evidence>
<dbReference type="AlphaFoldDB" id="A0A225MF00"/>
<dbReference type="PANTHER" id="PTHR42928:SF5">
    <property type="entry name" value="BLR1237 PROTEIN"/>
    <property type="match status" value="1"/>
</dbReference>
<dbReference type="PIRSF" id="PIRSF017082">
    <property type="entry name" value="YflP"/>
    <property type="match status" value="1"/>
</dbReference>
<sequence>MQYQSPYQLKELSMLSKSISTLVFGCIGALALSVPGASAAAYPDKPIHMIVPFAPGGTADIIGRLFASQLGKELGQSIVVENKPGAGGSIGARFVADSAPDGYTLLLSSSSTQGSNAAVYKKLTYDPVDDFTPITLIETVPGVLSVTKSFPAGDMAGLIKELKAKPDAYSYASSGKGGLGNLAMELFKSIAGVNIMHVPYKGAGPAFTDVISGQVQMIWEPITAELPFIRNGQLKPIAIAARERSGELPDVPTFEEAGIANYNAQAWNGLLGPKNMPAGVVKKLHEASVQALKDPDMARKLAQLGGTVVASTPEQFRKVIVDDIAKWKRVAADSNIQLD</sequence>
<dbReference type="InterPro" id="IPR042100">
    <property type="entry name" value="Bug_dom1"/>
</dbReference>